<dbReference type="PANTHER" id="PTHR10366">
    <property type="entry name" value="NAD DEPENDENT EPIMERASE/DEHYDRATASE"/>
    <property type="match status" value="1"/>
</dbReference>
<reference evidence="4 5" key="1">
    <citation type="journal article" date="2016" name="PLoS Pathog.">
        <title>Biosynthesis of antibiotic leucinostatins in bio-control fungus Purpureocillium lilacinum and their inhibition on phytophthora revealed by genome mining.</title>
        <authorList>
            <person name="Wang G."/>
            <person name="Liu Z."/>
            <person name="Lin R."/>
            <person name="Li E."/>
            <person name="Mao Z."/>
            <person name="Ling J."/>
            <person name="Yang Y."/>
            <person name="Yin W.B."/>
            <person name="Xie B."/>
        </authorList>
    </citation>
    <scope>NUCLEOTIDE SEQUENCE [LARGE SCALE GENOMIC DNA]</scope>
    <source>
        <strain evidence="4">170</strain>
    </source>
</reference>
<evidence type="ECO:0000313" key="5">
    <source>
        <dbReference type="Proteomes" id="UP000078397"/>
    </source>
</evidence>
<evidence type="ECO:0000259" key="3">
    <source>
        <dbReference type="Pfam" id="PF01370"/>
    </source>
</evidence>
<evidence type="ECO:0000313" key="4">
    <source>
        <dbReference type="EMBL" id="OAQ60543.1"/>
    </source>
</evidence>
<dbReference type="STRING" id="1380566.A0A179F5U3"/>
<dbReference type="AlphaFoldDB" id="A0A179F5U3"/>
<dbReference type="GO" id="GO:0016616">
    <property type="term" value="F:oxidoreductase activity, acting on the CH-OH group of donors, NAD or NADP as acceptor"/>
    <property type="evidence" value="ECO:0007669"/>
    <property type="project" value="TreeGrafter"/>
</dbReference>
<comment type="caution">
    <text evidence="4">The sequence shown here is derived from an EMBL/GenBank/DDBJ whole genome shotgun (WGS) entry which is preliminary data.</text>
</comment>
<dbReference type="SUPFAM" id="SSF51735">
    <property type="entry name" value="NAD(P)-binding Rossmann-fold domains"/>
    <property type="match status" value="1"/>
</dbReference>
<dbReference type="Gene3D" id="3.40.50.720">
    <property type="entry name" value="NAD(P)-binding Rossmann-like Domain"/>
    <property type="match status" value="1"/>
</dbReference>
<name>A0A179F5U3_METCM</name>
<keyword evidence="1" id="KW-0560">Oxidoreductase</keyword>
<organism evidence="4 5">
    <name type="scientific">Pochonia chlamydosporia 170</name>
    <dbReference type="NCBI Taxonomy" id="1380566"/>
    <lineage>
        <taxon>Eukaryota</taxon>
        <taxon>Fungi</taxon>
        <taxon>Dikarya</taxon>
        <taxon>Ascomycota</taxon>
        <taxon>Pezizomycotina</taxon>
        <taxon>Sordariomycetes</taxon>
        <taxon>Hypocreomycetidae</taxon>
        <taxon>Hypocreales</taxon>
        <taxon>Clavicipitaceae</taxon>
        <taxon>Pochonia</taxon>
    </lineage>
</organism>
<evidence type="ECO:0000256" key="2">
    <source>
        <dbReference type="ARBA" id="ARBA00023445"/>
    </source>
</evidence>
<protein>
    <submittedName>
        <fullName evidence="4">NAD(P)-binding Rossmann-fold containing protein</fullName>
    </submittedName>
</protein>
<feature type="domain" description="NAD-dependent epimerase/dehydratase" evidence="3">
    <location>
        <begin position="4"/>
        <end position="265"/>
    </location>
</feature>
<gene>
    <name evidence="4" type="ORF">VFPPC_06674</name>
</gene>
<sequence length="340" mass="37070">MPSVLLTGANGFVAAHIIKALIKANYHITGTVRHGSAGEDIFHLHPEWKEHLDTVVVEDITNEASWDSIFKQTAFDHVVHVAAPLLDNPNNTDYDRDFFKPSVEGNLALLRSVEKNAPSVKSIVVTGSINACTTGAPEELSAGPLTNSTWLAITPEVAREKNNAYISYCSGKKEAELAIWDFMKKHSPKFTVTVFLPALIFGPPIEPLKGGAKGLHFSSGLIYNLFNGTNATVPPTTFPSYIDARDLADAHVKALTEPKVANKRLTIGGQGVTFTEIAHALAKIPELRDRLPSESEENLKVTPARIDAEEGNTALNMTFRSFDETMIDTAKKILELEQTA</sequence>
<dbReference type="EMBL" id="LSBJ02000008">
    <property type="protein sequence ID" value="OAQ60543.1"/>
    <property type="molecule type" value="Genomic_DNA"/>
</dbReference>
<comment type="similarity">
    <text evidence="2">Belongs to the NAD(P)-dependent epimerase/dehydratase family. Dihydroflavonol-4-reductase subfamily.</text>
</comment>
<dbReference type="Proteomes" id="UP000078397">
    <property type="component" value="Unassembled WGS sequence"/>
</dbReference>
<dbReference type="GeneID" id="28849662"/>
<proteinExistence type="inferred from homology"/>
<dbReference type="PANTHER" id="PTHR10366:SF814">
    <property type="entry name" value="NAD-DEPENDENT EPIMERASE_DEHYDRATASE DOMAIN-CONTAINING PROTEIN"/>
    <property type="match status" value="1"/>
</dbReference>
<dbReference type="RefSeq" id="XP_018138421.1">
    <property type="nucleotide sequence ID" value="XM_018285668.1"/>
</dbReference>
<dbReference type="Pfam" id="PF01370">
    <property type="entry name" value="Epimerase"/>
    <property type="match status" value="1"/>
</dbReference>
<dbReference type="InterPro" id="IPR050425">
    <property type="entry name" value="NAD(P)_dehydrat-like"/>
</dbReference>
<accession>A0A179F5U3</accession>
<dbReference type="InterPro" id="IPR001509">
    <property type="entry name" value="Epimerase_deHydtase"/>
</dbReference>
<dbReference type="InterPro" id="IPR036291">
    <property type="entry name" value="NAD(P)-bd_dom_sf"/>
</dbReference>
<dbReference type="KEGG" id="pchm:VFPPC_06674"/>
<keyword evidence="5" id="KW-1185">Reference proteome</keyword>
<dbReference type="OrthoDB" id="2735536at2759"/>
<evidence type="ECO:0000256" key="1">
    <source>
        <dbReference type="ARBA" id="ARBA00023002"/>
    </source>
</evidence>